<evidence type="ECO:0000259" key="10">
    <source>
        <dbReference type="Pfam" id="PF12949"/>
    </source>
</evidence>
<dbReference type="InterPro" id="IPR025856">
    <property type="entry name" value="HeH/LEM_domain"/>
</dbReference>
<feature type="domain" description="Man1/Src1-like C-terminal" evidence="9">
    <location>
        <begin position="409"/>
        <end position="781"/>
    </location>
</feature>
<comment type="subcellular location">
    <subcellularLocation>
        <location evidence="1">Nucleus inner membrane</location>
    </subcellularLocation>
</comment>
<dbReference type="CDD" id="cd12935">
    <property type="entry name" value="LEM_like"/>
    <property type="match status" value="1"/>
</dbReference>
<evidence type="ECO:0000256" key="2">
    <source>
        <dbReference type="ARBA" id="ARBA00022553"/>
    </source>
</evidence>
<dbReference type="InterPro" id="IPR036361">
    <property type="entry name" value="SAP_dom_sf"/>
</dbReference>
<dbReference type="InterPro" id="IPR044780">
    <property type="entry name" value="Heh2/Src1"/>
</dbReference>
<dbReference type="Pfam" id="PF09402">
    <property type="entry name" value="MSC"/>
    <property type="match status" value="1"/>
</dbReference>
<feature type="compositionally biased region" description="Polar residues" evidence="7">
    <location>
        <begin position="230"/>
        <end position="241"/>
    </location>
</feature>
<keyword evidence="3 8" id="KW-0812">Transmembrane</keyword>
<feature type="transmembrane region" description="Helical" evidence="8">
    <location>
        <begin position="397"/>
        <end position="421"/>
    </location>
</feature>
<dbReference type="GO" id="GO:0005783">
    <property type="term" value="C:endoplasmic reticulum"/>
    <property type="evidence" value="ECO:0007669"/>
    <property type="project" value="TreeGrafter"/>
</dbReference>
<protein>
    <submittedName>
        <fullName evidence="11">Related to SRC1-involved in sister chromatid segregation</fullName>
    </submittedName>
</protein>
<dbReference type="InterPro" id="IPR041885">
    <property type="entry name" value="MAN1_winged_helix_dom"/>
</dbReference>
<evidence type="ECO:0000256" key="3">
    <source>
        <dbReference type="ARBA" id="ARBA00022692"/>
    </source>
</evidence>
<feature type="compositionally biased region" description="Basic and acidic residues" evidence="7">
    <location>
        <begin position="336"/>
        <end position="350"/>
    </location>
</feature>
<sequence length="806" mass="88457">MVERDVYMREGFDPNSLKVAQLRGILVEHEIPFSSVARKAELVDLFNSQVLPKTASLRKKDASIVASSSGIIDMRDRRSDTEVTPEQTPAKRKPGRPSKSEAPMPSRTPAKSSTTSTPAAKATRTPARKTSSLSLGNQLATAADSDAEPEEEELKQEQVIVEIPAKRRRDRPRKSASASVAAAVEASEPENDTRSARRVSFGRTESPPPSTSRKAKRLSYGGKSDEDGTFSDSNPFQSGSEASPAPGVAATVAASARKARRKTTDGTTTLRKKTSGQSLKSDSPPKKSTKQQQSSSPSVISTLRNYMDQAVAARTPPRIVGRLTGTTSADSAGGHAADDEATARRGKDVSTDVGAEADEEDFDLDAFTSPSALAKMRILRRQKDKQRHREQRGSKSLAGYLANSFYTLAIIGVLSWLVWYARETRALGFCDINSDTNAIVEDRRLTALAFAQASNETIEDTTILPARFQPTCTPCPAHAECAHGKVLGCSSHDWVLQPNLRSHIPLARFFLPLSTTAPRCYPDTQKLVLASELAQAISHMLSEFKGEIVCGTQKTHATVRALPKKVVLENGNLAYAIAEEAVKRSMSATRDARVDEDYFEQIWYMALFELTDPRSNIVRIPISSSPVTSNGEEQVDTSYYLEAKEPALSLSCRSRLALKGWVLRARLYFFLLLSAISGVLYLRHRLSASRAENAKVALLVSAALERLQEQEYQHAVDPVLYPDDFVPLSHLRDHILSEEHNGKTRNRLWKKVAKVVEENSNVRTRQAQKKGEWLRVWQWVGVEGYKGTPSRRESGLVGSGSGLPVA</sequence>
<dbReference type="EMBL" id="LT558118">
    <property type="protein sequence ID" value="SAM71487.1"/>
    <property type="molecule type" value="Genomic_DNA"/>
</dbReference>
<feature type="region of interest" description="Disordered" evidence="7">
    <location>
        <begin position="312"/>
        <end position="354"/>
    </location>
</feature>
<dbReference type="Gene3D" id="1.10.720.30">
    <property type="entry name" value="SAP domain"/>
    <property type="match status" value="1"/>
</dbReference>
<name>A0A1K0FXT2_9BASI</name>
<dbReference type="OrthoDB" id="5376590at2759"/>
<dbReference type="PANTHER" id="PTHR47808:SF2">
    <property type="entry name" value="LEM DOMAIN-CONTAINING PROTEIN 2"/>
    <property type="match status" value="1"/>
</dbReference>
<dbReference type="Pfam" id="PF12949">
    <property type="entry name" value="HeH"/>
    <property type="match status" value="1"/>
</dbReference>
<keyword evidence="4 8" id="KW-1133">Transmembrane helix</keyword>
<feature type="domain" description="HeH/LEM" evidence="10">
    <location>
        <begin position="14"/>
        <end position="47"/>
    </location>
</feature>
<accession>A0A1K0FXT2</accession>
<feature type="compositionally biased region" description="Low complexity" evidence="7">
    <location>
        <begin position="242"/>
        <end position="256"/>
    </location>
</feature>
<keyword evidence="5 8" id="KW-0472">Membrane</keyword>
<dbReference type="GO" id="GO:0034399">
    <property type="term" value="C:nuclear periphery"/>
    <property type="evidence" value="ECO:0007669"/>
    <property type="project" value="TreeGrafter"/>
</dbReference>
<dbReference type="GO" id="GO:0005637">
    <property type="term" value="C:nuclear inner membrane"/>
    <property type="evidence" value="ECO:0007669"/>
    <property type="project" value="UniProtKB-SubCell"/>
</dbReference>
<feature type="transmembrane region" description="Helical" evidence="8">
    <location>
        <begin position="661"/>
        <end position="682"/>
    </location>
</feature>
<dbReference type="AlphaFoldDB" id="A0A1K0FXT2"/>
<keyword evidence="2" id="KW-0597">Phosphoprotein</keyword>
<organism evidence="11 12">
    <name type="scientific">Ustilago bromivora</name>
    <dbReference type="NCBI Taxonomy" id="307758"/>
    <lineage>
        <taxon>Eukaryota</taxon>
        <taxon>Fungi</taxon>
        <taxon>Dikarya</taxon>
        <taxon>Basidiomycota</taxon>
        <taxon>Ustilaginomycotina</taxon>
        <taxon>Ustilaginomycetes</taxon>
        <taxon>Ustilaginales</taxon>
        <taxon>Ustilaginaceae</taxon>
        <taxon>Ustilago</taxon>
    </lineage>
</organism>
<dbReference type="GO" id="GO:0003682">
    <property type="term" value="F:chromatin binding"/>
    <property type="evidence" value="ECO:0007669"/>
    <property type="project" value="InterPro"/>
</dbReference>
<dbReference type="InterPro" id="IPR018996">
    <property type="entry name" value="Man1/Src1-like_C"/>
</dbReference>
<dbReference type="Proteomes" id="UP000179920">
    <property type="component" value="Chromosome II"/>
</dbReference>
<evidence type="ECO:0000259" key="9">
    <source>
        <dbReference type="Pfam" id="PF09402"/>
    </source>
</evidence>
<feature type="region of interest" description="Disordered" evidence="7">
    <location>
        <begin position="62"/>
        <end position="299"/>
    </location>
</feature>
<evidence type="ECO:0000256" key="1">
    <source>
        <dbReference type="ARBA" id="ARBA00004540"/>
    </source>
</evidence>
<dbReference type="GO" id="GO:0071763">
    <property type="term" value="P:nuclear membrane organization"/>
    <property type="evidence" value="ECO:0007669"/>
    <property type="project" value="TreeGrafter"/>
</dbReference>
<keyword evidence="6" id="KW-0539">Nucleus</keyword>
<evidence type="ECO:0000256" key="8">
    <source>
        <dbReference type="SAM" id="Phobius"/>
    </source>
</evidence>
<dbReference type="PANTHER" id="PTHR47808">
    <property type="entry name" value="INNER NUCLEAR MEMBRANE PROTEIN HEH2-RELATED"/>
    <property type="match status" value="1"/>
</dbReference>
<feature type="compositionally biased region" description="Acidic residues" evidence="7">
    <location>
        <begin position="145"/>
        <end position="154"/>
    </location>
</feature>
<evidence type="ECO:0000256" key="7">
    <source>
        <dbReference type="SAM" id="MobiDB-lite"/>
    </source>
</evidence>
<reference evidence="12" key="1">
    <citation type="submission" date="2016-04" db="EMBL/GenBank/DDBJ databases">
        <authorList>
            <person name="Guldener U."/>
            <person name="Guldener U."/>
        </authorList>
    </citation>
    <scope>NUCLEOTIDE SEQUENCE [LARGE SCALE GENOMIC DNA]</scope>
    <source>
        <strain evidence="12">UB2112</strain>
    </source>
</reference>
<evidence type="ECO:0000256" key="5">
    <source>
        <dbReference type="ARBA" id="ARBA00023136"/>
    </source>
</evidence>
<gene>
    <name evidence="11" type="ORF">UBRO_00324</name>
</gene>
<evidence type="ECO:0000313" key="12">
    <source>
        <dbReference type="Proteomes" id="UP000179920"/>
    </source>
</evidence>
<evidence type="ECO:0000256" key="6">
    <source>
        <dbReference type="ARBA" id="ARBA00023242"/>
    </source>
</evidence>
<feature type="compositionally biased region" description="Low complexity" evidence="7">
    <location>
        <begin position="324"/>
        <end position="335"/>
    </location>
</feature>
<dbReference type="Gene3D" id="1.10.10.1180">
    <property type="entry name" value="MAN1, winged-helix domain"/>
    <property type="match status" value="1"/>
</dbReference>
<feature type="compositionally biased region" description="Low complexity" evidence="7">
    <location>
        <begin position="107"/>
        <end position="131"/>
    </location>
</feature>
<evidence type="ECO:0000313" key="11">
    <source>
        <dbReference type="EMBL" id="SAM71487.1"/>
    </source>
</evidence>
<evidence type="ECO:0000256" key="4">
    <source>
        <dbReference type="ARBA" id="ARBA00022989"/>
    </source>
</evidence>
<proteinExistence type="predicted"/>
<feature type="compositionally biased region" description="Low complexity" evidence="7">
    <location>
        <begin position="175"/>
        <end position="186"/>
    </location>
</feature>